<dbReference type="SUPFAM" id="SSF56112">
    <property type="entry name" value="Protein kinase-like (PK-like)"/>
    <property type="match status" value="1"/>
</dbReference>
<dbReference type="GO" id="GO:0005524">
    <property type="term" value="F:ATP binding"/>
    <property type="evidence" value="ECO:0007669"/>
    <property type="project" value="InterPro"/>
</dbReference>
<dbReference type="SMART" id="SM00220">
    <property type="entry name" value="S_TKc"/>
    <property type="match status" value="1"/>
</dbReference>
<name>A0A225DK60_9BACT</name>
<evidence type="ECO:0000313" key="3">
    <source>
        <dbReference type="EMBL" id="OWK36775.1"/>
    </source>
</evidence>
<protein>
    <recommendedName>
        <fullName evidence="2">Protein kinase domain-containing protein</fullName>
    </recommendedName>
</protein>
<dbReference type="InterPro" id="IPR053235">
    <property type="entry name" value="Ser_Thr_kinase"/>
</dbReference>
<evidence type="ECO:0000259" key="2">
    <source>
        <dbReference type="PROSITE" id="PS50011"/>
    </source>
</evidence>
<feature type="domain" description="Protein kinase" evidence="2">
    <location>
        <begin position="130"/>
        <end position="432"/>
    </location>
</feature>
<proteinExistence type="predicted"/>
<evidence type="ECO:0000313" key="4">
    <source>
        <dbReference type="Proteomes" id="UP000214646"/>
    </source>
</evidence>
<dbReference type="PANTHER" id="PTHR24361">
    <property type="entry name" value="MITOGEN-ACTIVATED KINASE KINASE KINASE"/>
    <property type="match status" value="1"/>
</dbReference>
<comment type="caution">
    <text evidence="3">The sequence shown here is derived from an EMBL/GenBank/DDBJ whole genome shotgun (WGS) entry which is preliminary data.</text>
</comment>
<organism evidence="3 4">
    <name type="scientific">Fimbriiglobus ruber</name>
    <dbReference type="NCBI Taxonomy" id="1908690"/>
    <lineage>
        <taxon>Bacteria</taxon>
        <taxon>Pseudomonadati</taxon>
        <taxon>Planctomycetota</taxon>
        <taxon>Planctomycetia</taxon>
        <taxon>Gemmatales</taxon>
        <taxon>Gemmataceae</taxon>
        <taxon>Fimbriiglobus</taxon>
    </lineage>
</organism>
<sequence length="697" mass="78303">MENLLGNAIIAGGVSCQKDLPDPLSNEIALGYFLFKAVTLPYRSENPPVPSPKKKKNGHPGSSPKKAKAGKTTNQSEPSSHEKTKEPATNNHVSFSAEHTKPPRSTFFYPPEESAISSIVLASHDAEISYRSLRGLGKGGKSLAYLAVQHGGERNGSQVVIKIPNLDTKKFAEHEIRSRATALNASVNVEYEASRDLHGIHGIAPIIDYGVASWTVKEKYEYTLLLFFTVYPFVSGKNLDTWCLENHGTGGKFSGLKDPRDWFRLAAQLLTIMRNVHNQRVIHGDIWPPNIRVDGPGNITIIDFGECWKFDTTQDHDSDFLYAKRHPYLAPERLRTDGNHRQKWYTPADVYSIGGVLHYLATGQPPPSPVSDGKNKKNREIKKEIILALHRHNSKLYAASPGIPDIISICLHPEQADRVSHVSPILDTLTLFSPESHDLGEEPGNPLSVIEEEISSLGKIVADLKTSPVVGHPIFRRLILHRLQQLRDELSPLPTNLFILEGDRETHINGMLTCFDTLKADDRILAVTSSQFWKPGNFGPYGRLLTKLFMAADKGVSVSWIILANDNPSDIDREVLTYHDIAIKDYCKLRRIRNPNELIGKSKKFYIGYCSLPADEIVRIRKARNAFILLREAGLWLMVAPDYRIGDYKDKDKDMLLPFETTMTSIRIWAYARRTDTLIETHAKYLDLSQPITTWKQ</sequence>
<dbReference type="Proteomes" id="UP000214646">
    <property type="component" value="Unassembled WGS sequence"/>
</dbReference>
<gene>
    <name evidence="3" type="ORF">FRUB_09338</name>
</gene>
<dbReference type="AlphaFoldDB" id="A0A225DK60"/>
<feature type="region of interest" description="Disordered" evidence="1">
    <location>
        <begin position="45"/>
        <end position="108"/>
    </location>
</feature>
<reference evidence="4" key="1">
    <citation type="submission" date="2017-06" db="EMBL/GenBank/DDBJ databases">
        <title>Genome analysis of Fimbriiglobus ruber SP5, the first member of the order Planctomycetales with confirmed chitinolytic capability.</title>
        <authorList>
            <person name="Ravin N.V."/>
            <person name="Rakitin A.L."/>
            <person name="Ivanova A.A."/>
            <person name="Beletsky A.V."/>
            <person name="Kulichevskaya I.S."/>
            <person name="Mardanov A.V."/>
            <person name="Dedysh S.N."/>
        </authorList>
    </citation>
    <scope>NUCLEOTIDE SEQUENCE [LARGE SCALE GENOMIC DNA]</scope>
    <source>
        <strain evidence="4">SP5</strain>
    </source>
</reference>
<dbReference type="Gene3D" id="1.10.510.10">
    <property type="entry name" value="Transferase(Phosphotransferase) domain 1"/>
    <property type="match status" value="1"/>
</dbReference>
<evidence type="ECO:0000256" key="1">
    <source>
        <dbReference type="SAM" id="MobiDB-lite"/>
    </source>
</evidence>
<accession>A0A225DK60</accession>
<dbReference type="GO" id="GO:0004674">
    <property type="term" value="F:protein serine/threonine kinase activity"/>
    <property type="evidence" value="ECO:0007669"/>
    <property type="project" value="TreeGrafter"/>
</dbReference>
<dbReference type="GO" id="GO:0005737">
    <property type="term" value="C:cytoplasm"/>
    <property type="evidence" value="ECO:0007669"/>
    <property type="project" value="TreeGrafter"/>
</dbReference>
<dbReference type="InterPro" id="IPR011009">
    <property type="entry name" value="Kinase-like_dom_sf"/>
</dbReference>
<dbReference type="RefSeq" id="WP_161968011.1">
    <property type="nucleotide sequence ID" value="NZ_NIDE01000017.1"/>
</dbReference>
<dbReference type="Pfam" id="PF00069">
    <property type="entry name" value="Pkinase"/>
    <property type="match status" value="1"/>
</dbReference>
<dbReference type="EMBL" id="NIDE01000017">
    <property type="protein sequence ID" value="OWK36775.1"/>
    <property type="molecule type" value="Genomic_DNA"/>
</dbReference>
<keyword evidence="4" id="KW-1185">Reference proteome</keyword>
<dbReference type="PROSITE" id="PS50011">
    <property type="entry name" value="PROTEIN_KINASE_DOM"/>
    <property type="match status" value="1"/>
</dbReference>
<dbReference type="InterPro" id="IPR000719">
    <property type="entry name" value="Prot_kinase_dom"/>
</dbReference>
<dbReference type="OrthoDB" id="4020008at2"/>